<protein>
    <submittedName>
        <fullName evidence="2">Uncharacterized protein</fullName>
    </submittedName>
</protein>
<dbReference type="AlphaFoldDB" id="A0A9E7GVD1"/>
<keyword evidence="1" id="KW-0732">Signal</keyword>
<dbReference type="PANTHER" id="PTHR34132:SF4">
    <property type="entry name" value="EXPRESSED PROTEIN"/>
    <property type="match status" value="1"/>
</dbReference>
<evidence type="ECO:0000256" key="1">
    <source>
        <dbReference type="SAM" id="SignalP"/>
    </source>
</evidence>
<dbReference type="EMBL" id="CP097509">
    <property type="protein sequence ID" value="URE21790.1"/>
    <property type="molecule type" value="Genomic_DNA"/>
</dbReference>
<feature type="signal peptide" evidence="1">
    <location>
        <begin position="1"/>
        <end position="16"/>
    </location>
</feature>
<gene>
    <name evidence="2" type="ORF">MUK42_12476</name>
</gene>
<proteinExistence type="predicted"/>
<dbReference type="PANTHER" id="PTHR34132">
    <property type="entry name" value="EMB|CAB87627.1-RELATED"/>
    <property type="match status" value="1"/>
</dbReference>
<keyword evidence="3" id="KW-1185">Reference proteome</keyword>
<sequence length="107" mass="11817">MCPLRVLLIFLSATLAGFFVLRNLKAQPGIVEARQEEEDSFEEQLSLSTKVRSAIGDGFWTCVDMASGRCGSRQGEIFSYNSGLTCDGRVNNEKIFAHVVLNRDALT</sequence>
<dbReference type="Proteomes" id="UP001055439">
    <property type="component" value="Chromosome 7"/>
</dbReference>
<dbReference type="OrthoDB" id="776916at2759"/>
<feature type="chain" id="PRO_5039030837" evidence="1">
    <location>
        <begin position="17"/>
        <end position="107"/>
    </location>
</feature>
<evidence type="ECO:0000313" key="3">
    <source>
        <dbReference type="Proteomes" id="UP001055439"/>
    </source>
</evidence>
<accession>A0A9E7GVD1</accession>
<evidence type="ECO:0000313" key="2">
    <source>
        <dbReference type="EMBL" id="URE21790.1"/>
    </source>
</evidence>
<name>A0A9E7GVD1_9LILI</name>
<organism evidence="2 3">
    <name type="scientific">Musa troglodytarum</name>
    <name type="common">fe'i banana</name>
    <dbReference type="NCBI Taxonomy" id="320322"/>
    <lineage>
        <taxon>Eukaryota</taxon>
        <taxon>Viridiplantae</taxon>
        <taxon>Streptophyta</taxon>
        <taxon>Embryophyta</taxon>
        <taxon>Tracheophyta</taxon>
        <taxon>Spermatophyta</taxon>
        <taxon>Magnoliopsida</taxon>
        <taxon>Liliopsida</taxon>
        <taxon>Zingiberales</taxon>
        <taxon>Musaceae</taxon>
        <taxon>Musa</taxon>
    </lineage>
</organism>
<reference evidence="2" key="1">
    <citation type="submission" date="2022-05" db="EMBL/GenBank/DDBJ databases">
        <title>The Musa troglodytarum L. genome provides insights into the mechanism of non-climacteric behaviour and enrichment of carotenoids.</title>
        <authorList>
            <person name="Wang J."/>
        </authorList>
    </citation>
    <scope>NUCLEOTIDE SEQUENCE</scope>
    <source>
        <tissue evidence="2">Leaf</tissue>
    </source>
</reference>